<keyword evidence="3 4" id="KW-0949">S-adenosyl-L-methionine</keyword>
<accession>C2BCK1</accession>
<keyword evidence="1 4" id="KW-0489">Methyltransferase</keyword>
<feature type="domain" description="TRAM" evidence="6">
    <location>
        <begin position="1"/>
        <end position="55"/>
    </location>
</feature>
<comment type="similarity">
    <text evidence="4">Belongs to the class I-like SAM-binding methyltransferase superfamily. RNA M5U methyltransferase family.</text>
</comment>
<protein>
    <submittedName>
        <fullName evidence="7">23S rRNA (Uracil-5-)-methyltransferase RumA</fullName>
        <ecNumber evidence="7">2.1.1.-</ecNumber>
    </submittedName>
</protein>
<dbReference type="SUPFAM" id="SSF53335">
    <property type="entry name" value="S-adenosyl-L-methionine-dependent methyltransferases"/>
    <property type="match status" value="1"/>
</dbReference>
<keyword evidence="8" id="KW-1185">Reference proteome</keyword>
<name>C2BCK1_9FIRM</name>
<feature type="binding site" evidence="4">
    <location>
        <position position="345"/>
    </location>
    <ligand>
        <name>S-adenosyl-L-methionine</name>
        <dbReference type="ChEBI" id="CHEBI:59789"/>
    </ligand>
</feature>
<dbReference type="PROSITE" id="PS50926">
    <property type="entry name" value="TRAM"/>
    <property type="match status" value="1"/>
</dbReference>
<dbReference type="InterPro" id="IPR002792">
    <property type="entry name" value="TRAM_dom"/>
</dbReference>
<dbReference type="SUPFAM" id="SSF50249">
    <property type="entry name" value="Nucleic acid-binding proteins"/>
    <property type="match status" value="1"/>
</dbReference>
<dbReference type="InterPro" id="IPR012340">
    <property type="entry name" value="NA-bd_OB-fold"/>
</dbReference>
<gene>
    <name evidence="7" type="primary">rumA</name>
    <name evidence="7" type="ORF">HMPREF0072_0071</name>
</gene>
<dbReference type="NCBIfam" id="TIGR00479">
    <property type="entry name" value="rumA"/>
    <property type="match status" value="1"/>
</dbReference>
<dbReference type="Gene3D" id="2.40.50.1070">
    <property type="match status" value="1"/>
</dbReference>
<reference evidence="7 8" key="1">
    <citation type="submission" date="2008-10" db="EMBL/GenBank/DDBJ databases">
        <authorList>
            <person name="Qin X."/>
            <person name="Bachman B."/>
            <person name="Battles P."/>
            <person name="Bell A."/>
            <person name="Bess C."/>
            <person name="Bickham C."/>
            <person name="Chaboub L."/>
            <person name="Chen D."/>
            <person name="Coyle M."/>
            <person name="Deiros D.R."/>
            <person name="Dinh H."/>
            <person name="Forbes L."/>
            <person name="Fowler G."/>
            <person name="Francisco L."/>
            <person name="Fu Q."/>
            <person name="Gubbala S."/>
            <person name="Hale W."/>
            <person name="Han Y."/>
            <person name="Hemphill L."/>
            <person name="Highlander S.K."/>
            <person name="Hirani K."/>
            <person name="Hogues M."/>
            <person name="Jackson L."/>
            <person name="Jakkamsetti A."/>
            <person name="Javaid M."/>
            <person name="Jiang H."/>
            <person name="Korchina V."/>
            <person name="Kovar C."/>
            <person name="Lara F."/>
            <person name="Lee S."/>
            <person name="Mata R."/>
            <person name="Mathew T."/>
            <person name="Moen C."/>
            <person name="Morales K."/>
            <person name="Munidasa M."/>
            <person name="Nazareth L."/>
            <person name="Ngo R."/>
            <person name="Nguyen L."/>
            <person name="Okwuonu G."/>
            <person name="Ongeri F."/>
            <person name="Patil S."/>
            <person name="Petrosino J."/>
            <person name="Pham C."/>
            <person name="Pham P."/>
            <person name="Pu L.-L."/>
            <person name="Puazo M."/>
            <person name="Raj R."/>
            <person name="Reid J."/>
            <person name="Rouhana J."/>
            <person name="Saada N."/>
            <person name="Shang Y."/>
            <person name="Simmons D."/>
            <person name="Thornton R."/>
            <person name="Warren J."/>
            <person name="Weissenberger G."/>
            <person name="Zhang J."/>
            <person name="Zhang L."/>
            <person name="Zhou C."/>
            <person name="Zhu D."/>
            <person name="Muzny D."/>
            <person name="Worley K."/>
            <person name="Gibbs R."/>
        </authorList>
    </citation>
    <scope>NUCLEOTIDE SEQUENCE [LARGE SCALE GENOMIC DNA]</scope>
    <source>
        <strain evidence="7 8">ATCC 51172</strain>
    </source>
</reference>
<proteinExistence type="inferred from homology"/>
<dbReference type="STRING" id="525254.HMPREF0072_0071"/>
<dbReference type="PROSITE" id="PS01231">
    <property type="entry name" value="TRMA_2"/>
    <property type="match status" value="1"/>
</dbReference>
<dbReference type="RefSeq" id="WP_004830065.1">
    <property type="nucleotide sequence ID" value="NZ_GG666056.1"/>
</dbReference>
<evidence type="ECO:0000259" key="6">
    <source>
        <dbReference type="PROSITE" id="PS50926"/>
    </source>
</evidence>
<dbReference type="EC" id="2.1.1.-" evidence="7"/>
<feature type="binding site" evidence="4">
    <location>
        <position position="298"/>
    </location>
    <ligand>
        <name>S-adenosyl-L-methionine</name>
        <dbReference type="ChEBI" id="CHEBI:59789"/>
    </ligand>
</feature>
<evidence type="ECO:0000313" key="7">
    <source>
        <dbReference type="EMBL" id="EEI87403.1"/>
    </source>
</evidence>
<feature type="binding site" evidence="4">
    <location>
        <position position="279"/>
    </location>
    <ligand>
        <name>S-adenosyl-L-methionine</name>
        <dbReference type="ChEBI" id="CHEBI:59789"/>
    </ligand>
</feature>
<dbReference type="Proteomes" id="UP000005984">
    <property type="component" value="Unassembled WGS sequence"/>
</dbReference>
<evidence type="ECO:0000313" key="8">
    <source>
        <dbReference type="Proteomes" id="UP000005984"/>
    </source>
</evidence>
<feature type="active site" description="Nucleophile" evidence="4">
    <location>
        <position position="372"/>
    </location>
</feature>
<dbReference type="InterPro" id="IPR010280">
    <property type="entry name" value="U5_MeTrfase_fam"/>
</dbReference>
<evidence type="ECO:0000256" key="4">
    <source>
        <dbReference type="PROSITE-ProRule" id="PRU01024"/>
    </source>
</evidence>
<organism evidence="7 8">
    <name type="scientific">Anaerococcus lactolyticus ATCC 51172</name>
    <dbReference type="NCBI Taxonomy" id="525254"/>
    <lineage>
        <taxon>Bacteria</taxon>
        <taxon>Bacillati</taxon>
        <taxon>Bacillota</taxon>
        <taxon>Tissierellia</taxon>
        <taxon>Tissierellales</taxon>
        <taxon>Peptoniphilaceae</taxon>
        <taxon>Anaerococcus</taxon>
    </lineage>
</organism>
<evidence type="ECO:0000256" key="2">
    <source>
        <dbReference type="ARBA" id="ARBA00022679"/>
    </source>
</evidence>
<dbReference type="GO" id="GO:0070475">
    <property type="term" value="P:rRNA base methylation"/>
    <property type="evidence" value="ECO:0007669"/>
    <property type="project" value="TreeGrafter"/>
</dbReference>
<feature type="active site" evidence="5">
    <location>
        <position position="372"/>
    </location>
</feature>
<dbReference type="Pfam" id="PF05958">
    <property type="entry name" value="tRNA_U5-meth_tr"/>
    <property type="match status" value="1"/>
</dbReference>
<comment type="caution">
    <text evidence="7">The sequence shown here is derived from an EMBL/GenBank/DDBJ whole genome shotgun (WGS) entry which is preliminary data.</text>
</comment>
<dbReference type="Gene3D" id="2.40.50.140">
    <property type="entry name" value="Nucleic acid-binding proteins"/>
    <property type="match status" value="1"/>
</dbReference>
<sequence>MKYNDIYIRDILIDGRGVGETPDKVAFIEDAVYGEVCEIEIIEEKKNFYNAKKIKTIKESPVQTQAPCPYFYECGACTIMDIKYENQIQIKKNLILSALAKSTSYKLEDIEIIPSKELRYRNKIRLQVEKDGRLAYNKSYSNDLVYIKDCLLVRENIGENLGKIEEITKDISEKFKGAIKEITVRTNGTDIMLNLDLDNNNEPIAYIKEKYSSSKFFINIIGKENINISGKDFLEYKICDKTFRISGNDFYQVNDFQIENLYGQAKKLLGSGKKVLDLYCGSATSSIAINGDRLVGVEINKNAIQDAKINAEINDLKDFKFIAKNAKYIDEKFIKKEKIDSLIVDPPRAGLDKDLIKSIGKSGLKEIIYISCNPQTLARDINRFEKEGYKLEKIKAVDMFPQTMHVECIALIQRVKS</sequence>
<keyword evidence="2 4" id="KW-0808">Transferase</keyword>
<evidence type="ECO:0000256" key="1">
    <source>
        <dbReference type="ARBA" id="ARBA00022603"/>
    </source>
</evidence>
<dbReference type="AlphaFoldDB" id="C2BCK1"/>
<dbReference type="CDD" id="cd02440">
    <property type="entry name" value="AdoMet_MTases"/>
    <property type="match status" value="1"/>
</dbReference>
<dbReference type="PANTHER" id="PTHR11061:SF30">
    <property type="entry name" value="TRNA (URACIL(54)-C(5))-METHYLTRANSFERASE"/>
    <property type="match status" value="1"/>
</dbReference>
<dbReference type="Gene3D" id="3.40.50.150">
    <property type="entry name" value="Vaccinia Virus protein VP39"/>
    <property type="match status" value="1"/>
</dbReference>
<evidence type="ECO:0000256" key="5">
    <source>
        <dbReference type="PROSITE-ProRule" id="PRU10015"/>
    </source>
</evidence>
<dbReference type="InterPro" id="IPR030391">
    <property type="entry name" value="MeTrfase_TrmA_CS"/>
</dbReference>
<feature type="binding site" evidence="4">
    <location>
        <position position="252"/>
    </location>
    <ligand>
        <name>S-adenosyl-L-methionine</name>
        <dbReference type="ChEBI" id="CHEBI:59789"/>
    </ligand>
</feature>
<evidence type="ECO:0000256" key="3">
    <source>
        <dbReference type="ARBA" id="ARBA00022691"/>
    </source>
</evidence>
<dbReference type="InterPro" id="IPR029063">
    <property type="entry name" value="SAM-dependent_MTases_sf"/>
</dbReference>
<dbReference type="PROSITE" id="PS51687">
    <property type="entry name" value="SAM_MT_RNA_M5U"/>
    <property type="match status" value="1"/>
</dbReference>
<dbReference type="EMBL" id="ABYO01000003">
    <property type="protein sequence ID" value="EEI87403.1"/>
    <property type="molecule type" value="Genomic_DNA"/>
</dbReference>
<dbReference type="PROSITE" id="PS01230">
    <property type="entry name" value="TRMA_1"/>
    <property type="match status" value="1"/>
</dbReference>
<dbReference type="eggNOG" id="COG2265">
    <property type="taxonomic scope" value="Bacteria"/>
</dbReference>
<dbReference type="InterPro" id="IPR030390">
    <property type="entry name" value="MeTrfase_TrmA_AS"/>
</dbReference>
<dbReference type="PANTHER" id="PTHR11061">
    <property type="entry name" value="RNA M5U METHYLTRANSFERASE"/>
    <property type="match status" value="1"/>
</dbReference>
<dbReference type="HOGENOM" id="CLU_014689_7_1_9"/>
<dbReference type="GO" id="GO:0070041">
    <property type="term" value="F:rRNA (uridine-C5-)-methyltransferase activity"/>
    <property type="evidence" value="ECO:0007669"/>
    <property type="project" value="TreeGrafter"/>
</dbReference>